<accession>A0AAU7CNI3</accession>
<dbReference type="GO" id="GO:0016787">
    <property type="term" value="F:hydrolase activity"/>
    <property type="evidence" value="ECO:0007669"/>
    <property type="project" value="InterPro"/>
</dbReference>
<dbReference type="InterPro" id="IPR052358">
    <property type="entry name" value="Aro_Compnd_Degr_Hydrolases"/>
</dbReference>
<evidence type="ECO:0000313" key="2">
    <source>
        <dbReference type="EMBL" id="XBH06701.1"/>
    </source>
</evidence>
<dbReference type="InterPro" id="IPR032466">
    <property type="entry name" value="Metal_Hydrolase"/>
</dbReference>
<feature type="domain" description="Amidohydrolase-related" evidence="1">
    <location>
        <begin position="7"/>
        <end position="279"/>
    </location>
</feature>
<reference evidence="2" key="1">
    <citation type="submission" date="2024-05" db="EMBL/GenBank/DDBJ databases">
        <title>Planctomycetes of the genus Singulisphaera possess chitinolytic capabilities.</title>
        <authorList>
            <person name="Ivanova A."/>
        </authorList>
    </citation>
    <scope>NUCLEOTIDE SEQUENCE</scope>
    <source>
        <strain evidence="2">Ch08T</strain>
    </source>
</reference>
<dbReference type="Gene3D" id="3.20.20.140">
    <property type="entry name" value="Metal-dependent hydrolases"/>
    <property type="match status" value="1"/>
</dbReference>
<proteinExistence type="predicted"/>
<dbReference type="Pfam" id="PF04909">
    <property type="entry name" value="Amidohydro_2"/>
    <property type="match status" value="1"/>
</dbReference>
<dbReference type="RefSeq" id="WP_406699551.1">
    <property type="nucleotide sequence ID" value="NZ_CP155447.1"/>
</dbReference>
<protein>
    <submittedName>
        <fullName evidence="2">Amidohydrolase family protein</fullName>
    </submittedName>
</protein>
<dbReference type="EMBL" id="CP155447">
    <property type="protein sequence ID" value="XBH06701.1"/>
    <property type="molecule type" value="Genomic_DNA"/>
</dbReference>
<organism evidence="2">
    <name type="scientific">Singulisphaera sp. Ch08</name>
    <dbReference type="NCBI Taxonomy" id="3120278"/>
    <lineage>
        <taxon>Bacteria</taxon>
        <taxon>Pseudomonadati</taxon>
        <taxon>Planctomycetota</taxon>
        <taxon>Planctomycetia</taxon>
        <taxon>Isosphaerales</taxon>
        <taxon>Isosphaeraceae</taxon>
        <taxon>Singulisphaera</taxon>
    </lineage>
</organism>
<dbReference type="InterPro" id="IPR006680">
    <property type="entry name" value="Amidohydro-rel"/>
</dbReference>
<dbReference type="PANTHER" id="PTHR35563">
    <property type="entry name" value="BARREL METAL-DEPENDENT HYDROLASE, PUTATIVE (AFU_ORTHOLOGUE AFUA_1G16240)-RELATED"/>
    <property type="match status" value="1"/>
</dbReference>
<dbReference type="SUPFAM" id="SSF51556">
    <property type="entry name" value="Metallo-dependent hydrolases"/>
    <property type="match status" value="1"/>
</dbReference>
<evidence type="ECO:0000259" key="1">
    <source>
        <dbReference type="Pfam" id="PF04909"/>
    </source>
</evidence>
<gene>
    <name evidence="2" type="ORF">V5E97_11865</name>
</gene>
<dbReference type="PANTHER" id="PTHR35563:SF2">
    <property type="entry name" value="BARREL METAL-DEPENDENT HYDROLASE, PUTATIVE (AFU_ORTHOLOGUE AFUA_1G16240)-RELATED"/>
    <property type="match status" value="1"/>
</dbReference>
<sequence>MALEPYIDAHSHIWTPDVAHYPLAKGFTVADMQPRSFTAEELLAQCRPAGVGRVNLIQMSYYEFDNSYMLDMIKLYPDRFVGTGIVDPLAPKPDTAMRALLPKGVRAFRIAPNYSKLPPARWLEPAGYTAMFAAAAETKQALSCLINPDGFPEVDRMCSKFPDTTVIIDHLGRIGVDGTIKADEVDALCALAKHPKVLVKVGAFYALGKKTPPYLDLAPLIKSVVHAFGAKRCMWETDCPFQVDRDKYSDSVDLIRTRLDFLTPEDRDWMLTRTAEQTLFQPLK</sequence>
<dbReference type="AlphaFoldDB" id="A0AAU7CNI3"/>
<name>A0AAU7CNI3_9BACT</name>